<protein>
    <submittedName>
        <fullName evidence="1">Uncharacterized protein</fullName>
    </submittedName>
</protein>
<dbReference type="AlphaFoldDB" id="A0A1G2CNB9"/>
<evidence type="ECO:0000313" key="1">
    <source>
        <dbReference type="EMBL" id="OGZ02737.1"/>
    </source>
</evidence>
<sequence>MENEQEIKELVIARLKTLPNNKDISIGSSGEFSKDELIEAVENEDQLGKKLIEVEMNFLRTLKDGLYYE</sequence>
<dbReference type="Proteomes" id="UP000178348">
    <property type="component" value="Unassembled WGS sequence"/>
</dbReference>
<reference evidence="1 2" key="1">
    <citation type="journal article" date="2016" name="Nat. Commun.">
        <title>Thousands of microbial genomes shed light on interconnected biogeochemical processes in an aquifer system.</title>
        <authorList>
            <person name="Anantharaman K."/>
            <person name="Brown C.T."/>
            <person name="Hug L.A."/>
            <person name="Sharon I."/>
            <person name="Castelle C.J."/>
            <person name="Probst A.J."/>
            <person name="Thomas B.C."/>
            <person name="Singh A."/>
            <person name="Wilkins M.J."/>
            <person name="Karaoz U."/>
            <person name="Brodie E.L."/>
            <person name="Williams K.H."/>
            <person name="Hubbard S.S."/>
            <person name="Banfield J.F."/>
        </authorList>
    </citation>
    <scope>NUCLEOTIDE SEQUENCE [LARGE SCALE GENOMIC DNA]</scope>
</reference>
<name>A0A1G2CNB9_9BACT</name>
<accession>A0A1G2CNB9</accession>
<gene>
    <name evidence="1" type="ORF">A2946_04120</name>
</gene>
<comment type="caution">
    <text evidence="1">The sequence shown here is derived from an EMBL/GenBank/DDBJ whole genome shotgun (WGS) entry which is preliminary data.</text>
</comment>
<organism evidence="1 2">
    <name type="scientific">Candidatus Liptonbacteria bacterium RIFCSPLOWO2_01_FULL_53_13</name>
    <dbReference type="NCBI Taxonomy" id="1798651"/>
    <lineage>
        <taxon>Bacteria</taxon>
        <taxon>Candidatus Liptoniibacteriota</taxon>
    </lineage>
</organism>
<evidence type="ECO:0000313" key="2">
    <source>
        <dbReference type="Proteomes" id="UP000178348"/>
    </source>
</evidence>
<dbReference type="EMBL" id="MHLB01000002">
    <property type="protein sequence ID" value="OGZ02737.1"/>
    <property type="molecule type" value="Genomic_DNA"/>
</dbReference>
<proteinExistence type="predicted"/>